<dbReference type="SUPFAM" id="SSF160113">
    <property type="entry name" value="YegP-like"/>
    <property type="match status" value="2"/>
</dbReference>
<dbReference type="AlphaFoldDB" id="A0A8A4TP92"/>
<dbReference type="EMBL" id="CP071793">
    <property type="protein sequence ID" value="QTD48405.1"/>
    <property type="molecule type" value="Genomic_DNA"/>
</dbReference>
<evidence type="ECO:0000313" key="3">
    <source>
        <dbReference type="Proteomes" id="UP000663929"/>
    </source>
</evidence>
<keyword evidence="3" id="KW-1185">Reference proteome</keyword>
<protein>
    <submittedName>
        <fullName evidence="2">DUF1508 domain-containing protein</fullName>
    </submittedName>
</protein>
<gene>
    <name evidence="2" type="ORF">J3U87_22730</name>
</gene>
<evidence type="ECO:0000313" key="2">
    <source>
        <dbReference type="EMBL" id="QTD48405.1"/>
    </source>
</evidence>
<dbReference type="InterPro" id="IPR036913">
    <property type="entry name" value="YegP-like_sf"/>
</dbReference>
<reference evidence="2" key="1">
    <citation type="submission" date="2021-03" db="EMBL/GenBank/DDBJ databases">
        <title>Acanthopleuribacteraceae sp. M133.</title>
        <authorList>
            <person name="Wang G."/>
        </authorList>
    </citation>
    <scope>NUCLEOTIDE SEQUENCE</scope>
    <source>
        <strain evidence="2">M133</strain>
    </source>
</reference>
<feature type="domain" description="DUF1508" evidence="1">
    <location>
        <begin position="10"/>
        <end position="41"/>
    </location>
</feature>
<dbReference type="RefSeq" id="WP_420038221.1">
    <property type="nucleotide sequence ID" value="NZ_CP071793.1"/>
</dbReference>
<dbReference type="InterPro" id="IPR010879">
    <property type="entry name" value="DUF1508"/>
</dbReference>
<dbReference type="Pfam" id="PF07411">
    <property type="entry name" value="DUF1508"/>
    <property type="match status" value="2"/>
</dbReference>
<proteinExistence type="predicted"/>
<dbReference type="Gene3D" id="3.30.160.160">
    <property type="entry name" value="YegP-like"/>
    <property type="match status" value="2"/>
</dbReference>
<feature type="domain" description="DUF1508" evidence="1">
    <location>
        <begin position="66"/>
        <end position="97"/>
    </location>
</feature>
<organism evidence="2 3">
    <name type="scientific">Sulfidibacter corallicola</name>
    <dbReference type="NCBI Taxonomy" id="2818388"/>
    <lineage>
        <taxon>Bacteria</taxon>
        <taxon>Pseudomonadati</taxon>
        <taxon>Acidobacteriota</taxon>
        <taxon>Holophagae</taxon>
        <taxon>Acanthopleuribacterales</taxon>
        <taxon>Acanthopleuribacteraceae</taxon>
        <taxon>Sulfidibacter</taxon>
    </lineage>
</organism>
<sequence length="106" mass="12205">MADKWEFYRDRAGEWRWRRIAPNGNIVGASSEGYSNKSNCIENTRRHGYGGASDKGARDRWEFYTDRSGKWRWRRIAPNGEVVGAATEGYSNKPDCESNAIRNGYH</sequence>
<dbReference type="Proteomes" id="UP000663929">
    <property type="component" value="Chromosome"/>
</dbReference>
<accession>A0A8A4TP92</accession>
<dbReference type="KEGG" id="scor:J3U87_22730"/>
<name>A0A8A4TP92_SULCO</name>
<evidence type="ECO:0000259" key="1">
    <source>
        <dbReference type="Pfam" id="PF07411"/>
    </source>
</evidence>